<feature type="transmembrane region" description="Helical" evidence="6">
    <location>
        <begin position="192"/>
        <end position="217"/>
    </location>
</feature>
<keyword evidence="2" id="KW-1003">Cell membrane</keyword>
<evidence type="ECO:0000313" key="10">
    <source>
        <dbReference type="EMBL" id="SMF77093.1"/>
    </source>
</evidence>
<dbReference type="AlphaFoldDB" id="A0A1X7GZ96"/>
<keyword evidence="6" id="KW-0812">Transmembrane</keyword>
<reference evidence="10 11" key="1">
    <citation type="submission" date="2017-04" db="EMBL/GenBank/DDBJ databases">
        <authorList>
            <person name="Afonso C.L."/>
            <person name="Miller P.J."/>
            <person name="Scott M.A."/>
            <person name="Spackman E."/>
            <person name="Goraichik I."/>
            <person name="Dimitrov K.M."/>
            <person name="Suarez D.L."/>
            <person name="Swayne D.E."/>
        </authorList>
    </citation>
    <scope>NUCLEOTIDE SEQUENCE [LARGE SCALE GENOMIC DNA]</scope>
    <source>
        <strain evidence="10 11">A2P</strain>
    </source>
</reference>
<dbReference type="CDD" id="cd06225">
    <property type="entry name" value="HAMP"/>
    <property type="match status" value="1"/>
</dbReference>
<dbReference type="SMART" id="SM00304">
    <property type="entry name" value="HAMP"/>
    <property type="match status" value="1"/>
</dbReference>
<dbReference type="SMART" id="SM00283">
    <property type="entry name" value="MA"/>
    <property type="match status" value="1"/>
</dbReference>
<dbReference type="GO" id="GO:0007165">
    <property type="term" value="P:signal transduction"/>
    <property type="evidence" value="ECO:0007669"/>
    <property type="project" value="UniProtKB-KW"/>
</dbReference>
<dbReference type="InterPro" id="IPR003660">
    <property type="entry name" value="HAMP_dom"/>
</dbReference>
<dbReference type="PROSITE" id="PS50111">
    <property type="entry name" value="CHEMOTAXIS_TRANSDUC_2"/>
    <property type="match status" value="1"/>
</dbReference>
<dbReference type="SUPFAM" id="SSF58104">
    <property type="entry name" value="Methyl-accepting chemotaxis protein (MCP) signaling domain"/>
    <property type="match status" value="1"/>
</dbReference>
<evidence type="ECO:0000259" key="8">
    <source>
        <dbReference type="PROSITE" id="PS50192"/>
    </source>
</evidence>
<keyword evidence="6" id="KW-1133">Transmembrane helix</keyword>
<protein>
    <submittedName>
        <fullName evidence="10">Methyl-accepting chemotaxis protein</fullName>
    </submittedName>
</protein>
<dbReference type="InterPro" id="IPR004089">
    <property type="entry name" value="MCPsignal_dom"/>
</dbReference>
<proteinExistence type="inferred from homology"/>
<comment type="similarity">
    <text evidence="4">Belongs to the methyl-accepting chemotaxis (MCP) protein family.</text>
</comment>
<dbReference type="InterPro" id="IPR000727">
    <property type="entry name" value="T_SNARE_dom"/>
</dbReference>
<feature type="domain" description="Methyl-accepting transducer" evidence="7">
    <location>
        <begin position="307"/>
        <end position="543"/>
    </location>
</feature>
<organism evidence="10 11">
    <name type="scientific">Azospirillum oryzae</name>
    <dbReference type="NCBI Taxonomy" id="286727"/>
    <lineage>
        <taxon>Bacteria</taxon>
        <taxon>Pseudomonadati</taxon>
        <taxon>Pseudomonadota</taxon>
        <taxon>Alphaproteobacteria</taxon>
        <taxon>Rhodospirillales</taxon>
        <taxon>Azospirillaceae</taxon>
        <taxon>Azospirillum</taxon>
    </lineage>
</organism>
<evidence type="ECO:0000256" key="1">
    <source>
        <dbReference type="ARBA" id="ARBA00004429"/>
    </source>
</evidence>
<evidence type="ECO:0000256" key="5">
    <source>
        <dbReference type="PROSITE-ProRule" id="PRU00284"/>
    </source>
</evidence>
<feature type="domain" description="HAMP" evidence="9">
    <location>
        <begin position="214"/>
        <end position="267"/>
    </location>
</feature>
<dbReference type="EMBL" id="FXAK01000007">
    <property type="protein sequence ID" value="SMF77093.1"/>
    <property type="molecule type" value="Genomic_DNA"/>
</dbReference>
<name>A0A1X7GZ96_9PROT</name>
<evidence type="ECO:0000313" key="11">
    <source>
        <dbReference type="Proteomes" id="UP000192936"/>
    </source>
</evidence>
<dbReference type="GO" id="GO:0006935">
    <property type="term" value="P:chemotaxis"/>
    <property type="evidence" value="ECO:0007669"/>
    <property type="project" value="InterPro"/>
</dbReference>
<evidence type="ECO:0000256" key="6">
    <source>
        <dbReference type="SAM" id="Phobius"/>
    </source>
</evidence>
<feature type="transmembrane region" description="Helical" evidence="6">
    <location>
        <begin position="14"/>
        <end position="33"/>
    </location>
</feature>
<dbReference type="RefSeq" id="WP_085089525.1">
    <property type="nucleotide sequence ID" value="NZ_FXAK01000007.1"/>
</dbReference>
<dbReference type="PANTHER" id="PTHR32089:SF112">
    <property type="entry name" value="LYSOZYME-LIKE PROTEIN-RELATED"/>
    <property type="match status" value="1"/>
</dbReference>
<dbReference type="Pfam" id="PF00015">
    <property type="entry name" value="MCPsignal"/>
    <property type="match status" value="1"/>
</dbReference>
<dbReference type="Pfam" id="PF12729">
    <property type="entry name" value="4HB_MCP_1"/>
    <property type="match status" value="1"/>
</dbReference>
<evidence type="ECO:0000256" key="4">
    <source>
        <dbReference type="ARBA" id="ARBA00029447"/>
    </source>
</evidence>
<dbReference type="PROSITE" id="PS50192">
    <property type="entry name" value="T_SNARE"/>
    <property type="match status" value="1"/>
</dbReference>
<dbReference type="InterPro" id="IPR004090">
    <property type="entry name" value="Chemotax_Me-accpt_rcpt"/>
</dbReference>
<accession>A0A1X7GZ96</accession>
<evidence type="ECO:0000256" key="2">
    <source>
        <dbReference type="ARBA" id="ARBA00022519"/>
    </source>
</evidence>
<dbReference type="InterPro" id="IPR024478">
    <property type="entry name" value="HlyB_4HB_MCP"/>
</dbReference>
<dbReference type="Gene3D" id="1.10.287.950">
    <property type="entry name" value="Methyl-accepting chemotaxis protein"/>
    <property type="match status" value="1"/>
</dbReference>
<gene>
    <name evidence="10" type="ORF">SAMN02982917_4647</name>
</gene>
<dbReference type="GO" id="GO:0004888">
    <property type="term" value="F:transmembrane signaling receptor activity"/>
    <property type="evidence" value="ECO:0007669"/>
    <property type="project" value="InterPro"/>
</dbReference>
<keyword evidence="2" id="KW-0997">Cell inner membrane</keyword>
<feature type="domain" description="T-SNARE coiled-coil homology" evidence="8">
    <location>
        <begin position="459"/>
        <end position="521"/>
    </location>
</feature>
<comment type="subcellular location">
    <subcellularLocation>
        <location evidence="1">Cell inner membrane</location>
        <topology evidence="1">Multi-pass membrane protein</topology>
    </subcellularLocation>
</comment>
<keyword evidence="3 5" id="KW-0807">Transducer</keyword>
<dbReference type="PRINTS" id="PR00260">
    <property type="entry name" value="CHEMTRNSDUCR"/>
</dbReference>
<evidence type="ECO:0000259" key="7">
    <source>
        <dbReference type="PROSITE" id="PS50111"/>
    </source>
</evidence>
<dbReference type="Proteomes" id="UP000192936">
    <property type="component" value="Unassembled WGS sequence"/>
</dbReference>
<sequence length="563" mass="59340">MAWLSNMTVRMKSIASFTAVVIMFIAFGGFSILQMSSMNDKSLDIRNNWLPSVGAVAHLYTLFDYYRIIEGAHIISTSDEEMRVEEQTMVEILKSFEEADKAYAAMLTPGYETDTYQAFKSAWNSYQKTSKTVLLPLSRKNQTEEAATIFRGQAREQYRTAKGLLQKLIDFNTREGAKAADKGQDLYENSKLLITAFSGLVAVLCIGIAVSMLSTVVKPIQNLTMTMGRLANRELSVAVDGTERKDELGAMARAVQVFKDGLIEADRLAAAEAVEQQTKARRTAAVERLLASFETSSSAALRTVASAASELDATAHAMSAMAQQTSSQATVVASAAEQTSANVQTVATATEEMASSIREIGSQIARSADIAGKAVAEAAQTSDAVRSLADAAQRIGAVVELINSIASQTNLLALNATIEAARAGEAGKGFAVVASEVKSLAGQTAKATDEIASQIGAIQQTTQSVVSAITGIGGTIGTINDITTGIAAAIEEQSAATNEISRNVQQAAAGTQEVTGSIVQVTQAAGEAGNAAGQVLGAAGELSKQAELMRRDVEKFLSDIKAA</sequence>
<dbReference type="OrthoDB" id="9814202at2"/>
<dbReference type="GO" id="GO:0005886">
    <property type="term" value="C:plasma membrane"/>
    <property type="evidence" value="ECO:0007669"/>
    <property type="project" value="UniProtKB-SubCell"/>
</dbReference>
<dbReference type="PROSITE" id="PS50885">
    <property type="entry name" value="HAMP"/>
    <property type="match status" value="1"/>
</dbReference>
<evidence type="ECO:0000259" key="9">
    <source>
        <dbReference type="PROSITE" id="PS50885"/>
    </source>
</evidence>
<dbReference type="Pfam" id="PF00672">
    <property type="entry name" value="HAMP"/>
    <property type="match status" value="1"/>
</dbReference>
<dbReference type="STRING" id="286727.SAMN02982917_4647"/>
<evidence type="ECO:0000256" key="3">
    <source>
        <dbReference type="ARBA" id="ARBA00023224"/>
    </source>
</evidence>
<dbReference type="Gene3D" id="6.10.340.10">
    <property type="match status" value="1"/>
</dbReference>
<dbReference type="PANTHER" id="PTHR32089">
    <property type="entry name" value="METHYL-ACCEPTING CHEMOTAXIS PROTEIN MCPB"/>
    <property type="match status" value="1"/>
</dbReference>
<keyword evidence="6" id="KW-0472">Membrane</keyword>